<keyword evidence="7 9" id="KW-0788">Thiol protease</keyword>
<dbReference type="Pfam" id="PF21403">
    <property type="entry name" value="OTU1_UBXL"/>
    <property type="match status" value="1"/>
</dbReference>
<name>A0A1G4JKS6_9SACH</name>
<dbReference type="InterPro" id="IPR057766">
    <property type="entry name" value="Znf-C2H2_OTU1-like_C"/>
</dbReference>
<accession>A0A1G4JKS6</accession>
<keyword evidence="12" id="KW-1185">Reference proteome</keyword>
<evidence type="ECO:0000259" key="10">
    <source>
        <dbReference type="PROSITE" id="PS50802"/>
    </source>
</evidence>
<keyword evidence="6 9" id="KW-0378">Hydrolase</keyword>
<dbReference type="SUPFAM" id="SSF54001">
    <property type="entry name" value="Cysteine proteinases"/>
    <property type="match status" value="1"/>
</dbReference>
<keyword evidence="4" id="KW-0863">Zinc-finger</keyword>
<protein>
    <recommendedName>
        <fullName evidence="9">Ubiquitin thioesterase OTU</fullName>
        <ecNumber evidence="9">3.4.19.12</ecNumber>
    </recommendedName>
</protein>
<dbReference type="GO" id="GO:0004843">
    <property type="term" value="F:cysteine-type deubiquitinase activity"/>
    <property type="evidence" value="ECO:0007669"/>
    <property type="project" value="UniProtKB-UniRule"/>
</dbReference>
<dbReference type="Pfam" id="PF24560">
    <property type="entry name" value="zf-C2H2_OTU1_C"/>
    <property type="match status" value="1"/>
</dbReference>
<evidence type="ECO:0000256" key="8">
    <source>
        <dbReference type="ARBA" id="ARBA00022833"/>
    </source>
</evidence>
<organism evidence="11 12">
    <name type="scientific">Lachancea nothofagi CBS 11611</name>
    <dbReference type="NCBI Taxonomy" id="1266666"/>
    <lineage>
        <taxon>Eukaryota</taxon>
        <taxon>Fungi</taxon>
        <taxon>Dikarya</taxon>
        <taxon>Ascomycota</taxon>
        <taxon>Saccharomycotina</taxon>
        <taxon>Saccharomycetes</taxon>
        <taxon>Saccharomycetales</taxon>
        <taxon>Saccharomycetaceae</taxon>
        <taxon>Lachancea</taxon>
    </lineage>
</organism>
<dbReference type="OrthoDB" id="65596at2759"/>
<dbReference type="GO" id="GO:0030968">
    <property type="term" value="P:endoplasmic reticulum unfolded protein response"/>
    <property type="evidence" value="ECO:0007669"/>
    <property type="project" value="TreeGrafter"/>
</dbReference>
<dbReference type="GO" id="GO:0016579">
    <property type="term" value="P:protein deubiquitination"/>
    <property type="evidence" value="ECO:0007669"/>
    <property type="project" value="TreeGrafter"/>
</dbReference>
<dbReference type="PANTHER" id="PTHR13312:SF0">
    <property type="entry name" value="UBIQUITIN THIOESTERASE OTU1"/>
    <property type="match status" value="1"/>
</dbReference>
<evidence type="ECO:0000256" key="1">
    <source>
        <dbReference type="ARBA" id="ARBA00000707"/>
    </source>
</evidence>
<evidence type="ECO:0000256" key="6">
    <source>
        <dbReference type="ARBA" id="ARBA00022801"/>
    </source>
</evidence>
<dbReference type="EC" id="3.4.19.12" evidence="9"/>
<dbReference type="Pfam" id="PF02338">
    <property type="entry name" value="OTU"/>
    <property type="match status" value="1"/>
</dbReference>
<dbReference type="Proteomes" id="UP000189911">
    <property type="component" value="Chromosome D"/>
</dbReference>
<dbReference type="InterPro" id="IPR003323">
    <property type="entry name" value="OTU_dom"/>
</dbReference>
<dbReference type="AlphaFoldDB" id="A0A1G4JKS6"/>
<evidence type="ECO:0000256" key="3">
    <source>
        <dbReference type="ARBA" id="ARBA00022723"/>
    </source>
</evidence>
<dbReference type="Gene3D" id="3.90.70.80">
    <property type="match status" value="1"/>
</dbReference>
<evidence type="ECO:0000256" key="2">
    <source>
        <dbReference type="ARBA" id="ARBA00022670"/>
    </source>
</evidence>
<keyword evidence="3" id="KW-0479">Metal-binding</keyword>
<keyword evidence="2" id="KW-0645">Protease</keyword>
<sequence>MKIKVSCTGLGTKVVSADNDCTLYELLELVSRELQSSKPFQCLRFGYPPQVIEASEANLSKKLEDIGLSSGEKVALVQQKVIGGIEPMAAPKTPRKLLENQISLDGIWPDRILQIHAVPDDNSCMFHAISYCVHGDTSHTQVFREIVASEIAADSVEYSDAILGKPNKEYSQWILKKTSWGGGIELAILSKVLKLCIYVLDVDACKFEKFNEQHFDDFVMVVFNGVHYDAMEVANDSSSSTVKVLNSRSDKIDQVLARALEVASKLKSKGYSFNTTRDRIKCNVCSEMLIGERDVARHAEKTGHFDFGQSKE</sequence>
<feature type="domain" description="OTU" evidence="10">
    <location>
        <begin position="113"/>
        <end position="221"/>
    </location>
</feature>
<dbReference type="InterPro" id="IPR038765">
    <property type="entry name" value="Papain-like_cys_pep_sf"/>
</dbReference>
<gene>
    <name evidence="11" type="ORF">LANO_0D10704G</name>
</gene>
<dbReference type="GO" id="GO:0005634">
    <property type="term" value="C:nucleus"/>
    <property type="evidence" value="ECO:0007669"/>
    <property type="project" value="TreeGrafter"/>
</dbReference>
<evidence type="ECO:0000256" key="9">
    <source>
        <dbReference type="RuleBase" id="RU367104"/>
    </source>
</evidence>
<dbReference type="EMBL" id="LT598448">
    <property type="protein sequence ID" value="SCU91081.1"/>
    <property type="molecule type" value="Genomic_DNA"/>
</dbReference>
<comment type="function">
    <text evidence="9">Hydrolase that can remove conjugated ubiquitin from proteins and may therefore play an important regulatory role at the level of protein turnover by preventing degradation.</text>
</comment>
<dbReference type="CDD" id="cd22745">
    <property type="entry name" value="OTU_OTU1"/>
    <property type="match status" value="1"/>
</dbReference>
<dbReference type="Gene3D" id="3.10.20.90">
    <property type="entry name" value="Phosphatidylinositol 3-kinase Catalytic Subunit, Chain A, domain 1"/>
    <property type="match status" value="1"/>
</dbReference>
<comment type="catalytic activity">
    <reaction evidence="1 9">
        <text>Thiol-dependent hydrolysis of ester, thioester, amide, peptide and isopeptide bonds formed by the C-terminal Gly of ubiquitin (a 76-residue protein attached to proteins as an intracellular targeting signal).</text>
        <dbReference type="EC" id="3.4.19.12"/>
    </reaction>
</comment>
<comment type="subcellular location">
    <subcellularLocation>
        <location evidence="9">Cytoplasm</location>
    </subcellularLocation>
</comment>
<evidence type="ECO:0000313" key="12">
    <source>
        <dbReference type="Proteomes" id="UP000189911"/>
    </source>
</evidence>
<keyword evidence="9" id="KW-0963">Cytoplasm</keyword>
<keyword evidence="8" id="KW-0862">Zinc</keyword>
<evidence type="ECO:0000256" key="7">
    <source>
        <dbReference type="ARBA" id="ARBA00022807"/>
    </source>
</evidence>
<dbReference type="GO" id="GO:0005829">
    <property type="term" value="C:cytosol"/>
    <property type="evidence" value="ECO:0007669"/>
    <property type="project" value="TreeGrafter"/>
</dbReference>
<evidence type="ECO:0000256" key="4">
    <source>
        <dbReference type="ARBA" id="ARBA00022771"/>
    </source>
</evidence>
<keyword evidence="5 9" id="KW-0833">Ubl conjugation pathway</keyword>
<dbReference type="PROSITE" id="PS50802">
    <property type="entry name" value="OTU"/>
    <property type="match status" value="1"/>
</dbReference>
<dbReference type="GO" id="GO:0036503">
    <property type="term" value="P:ERAD pathway"/>
    <property type="evidence" value="ECO:0007669"/>
    <property type="project" value="TreeGrafter"/>
</dbReference>
<proteinExistence type="predicted"/>
<reference evidence="12" key="1">
    <citation type="submission" date="2016-03" db="EMBL/GenBank/DDBJ databases">
        <authorList>
            <person name="Devillers Hugo."/>
        </authorList>
    </citation>
    <scope>NUCLEOTIDE SEQUENCE [LARGE SCALE GENOMIC DNA]</scope>
</reference>
<dbReference type="PANTHER" id="PTHR13312">
    <property type="entry name" value="HIV-INDUCED PROTEIN-7-LIKE PROTEASE"/>
    <property type="match status" value="1"/>
</dbReference>
<evidence type="ECO:0000313" key="11">
    <source>
        <dbReference type="EMBL" id="SCU91081.1"/>
    </source>
</evidence>
<evidence type="ECO:0000256" key="5">
    <source>
        <dbReference type="ARBA" id="ARBA00022786"/>
    </source>
</evidence>
<dbReference type="InterPro" id="IPR048857">
    <property type="entry name" value="OTU1_Ubl"/>
</dbReference>